<keyword evidence="1" id="KW-0645">Protease</keyword>
<dbReference type="CDD" id="cd00102">
    <property type="entry name" value="IPT"/>
    <property type="match status" value="1"/>
</dbReference>
<dbReference type="Gene3D" id="2.40.10.10">
    <property type="entry name" value="Trypsin-like serine proteases"/>
    <property type="match status" value="2"/>
</dbReference>
<keyword evidence="1" id="KW-0378">Hydrolase</keyword>
<dbReference type="RefSeq" id="WP_204822743.1">
    <property type="nucleotide sequence ID" value="NZ_JANHOF010000034.1"/>
</dbReference>
<dbReference type="Gene3D" id="2.60.40.10">
    <property type="entry name" value="Immunoglobulins"/>
    <property type="match status" value="1"/>
</dbReference>
<protein>
    <submittedName>
        <fullName evidence="3">IPT/TIG domain-containing protein</fullName>
    </submittedName>
</protein>
<dbReference type="EMBL" id="JBHLVF010000019">
    <property type="protein sequence ID" value="MFC0392645.1"/>
    <property type="molecule type" value="Genomic_DNA"/>
</dbReference>
<dbReference type="InterPro" id="IPR014756">
    <property type="entry name" value="Ig_E-set"/>
</dbReference>
<dbReference type="Proteomes" id="UP001589818">
    <property type="component" value="Unassembled WGS sequence"/>
</dbReference>
<dbReference type="InterPro" id="IPR043504">
    <property type="entry name" value="Peptidase_S1_PA_chymotrypsin"/>
</dbReference>
<feature type="domain" description="IPT/TIG" evidence="2">
    <location>
        <begin position="335"/>
        <end position="402"/>
    </location>
</feature>
<evidence type="ECO:0000259" key="2">
    <source>
        <dbReference type="Pfam" id="PF01833"/>
    </source>
</evidence>
<dbReference type="Pfam" id="PF01833">
    <property type="entry name" value="TIG"/>
    <property type="match status" value="1"/>
</dbReference>
<accession>A0ABV6J9U1</accession>
<reference evidence="3 4" key="1">
    <citation type="submission" date="2024-09" db="EMBL/GenBank/DDBJ databases">
        <authorList>
            <person name="Sun Q."/>
            <person name="Mori K."/>
        </authorList>
    </citation>
    <scope>NUCLEOTIDE SEQUENCE [LARGE SCALE GENOMIC DNA]</scope>
    <source>
        <strain evidence="3 4">CCM 4839</strain>
    </source>
</reference>
<dbReference type="InterPro" id="IPR013783">
    <property type="entry name" value="Ig-like_fold"/>
</dbReference>
<dbReference type="InterPro" id="IPR009003">
    <property type="entry name" value="Peptidase_S1_PA"/>
</dbReference>
<evidence type="ECO:0000256" key="1">
    <source>
        <dbReference type="ARBA" id="ARBA00022825"/>
    </source>
</evidence>
<evidence type="ECO:0000313" key="3">
    <source>
        <dbReference type="EMBL" id="MFC0392645.1"/>
    </source>
</evidence>
<organism evidence="3 4">
    <name type="scientific">Paenibacillus mendelii</name>
    <dbReference type="NCBI Taxonomy" id="206163"/>
    <lineage>
        <taxon>Bacteria</taxon>
        <taxon>Bacillati</taxon>
        <taxon>Bacillota</taxon>
        <taxon>Bacilli</taxon>
        <taxon>Bacillales</taxon>
        <taxon>Paenibacillaceae</taxon>
        <taxon>Paenibacillus</taxon>
    </lineage>
</organism>
<name>A0ABV6J9U1_9BACL</name>
<proteinExistence type="predicted"/>
<keyword evidence="1" id="KW-0720">Serine protease</keyword>
<comment type="caution">
    <text evidence="3">The sequence shown here is derived from an EMBL/GenBank/DDBJ whole genome shotgun (WGS) entry which is preliminary data.</text>
</comment>
<dbReference type="SUPFAM" id="SSF81296">
    <property type="entry name" value="E set domains"/>
    <property type="match status" value="1"/>
</dbReference>
<gene>
    <name evidence="3" type="ORF">ACFFJ8_14840</name>
</gene>
<dbReference type="SUPFAM" id="SSF50494">
    <property type="entry name" value="Trypsin-like serine proteases"/>
    <property type="match status" value="1"/>
</dbReference>
<evidence type="ECO:0000313" key="4">
    <source>
        <dbReference type="Proteomes" id="UP001589818"/>
    </source>
</evidence>
<dbReference type="InterPro" id="IPR002909">
    <property type="entry name" value="IPT_dom"/>
</dbReference>
<keyword evidence="4" id="KW-1185">Reference proteome</keyword>
<sequence>MYVEKEIVVPPEAFDACASLQERFDAIVPHKYIVGIGFKEKGGDFLNQLSIFVYVCEKKPSNEIPSIERIPTEYGGFMTDVVEFRPFLISDNSYHQTLRGGIQINRISQGVTSHPPGTLGAIVRSRVSGEHLLLTCAHVVKRPGESDAQAIGKEIFQPAQGEPHARIIGTVSNIADVGMPLHLDCAVIKPNCGYLKEIVDIGPVKGVNQWDTEHTLGRKMKKRGTRTLLTEGTMNRFIPGSSPQFVSAFEITTSTPGTAFAGKGDSGSVVLNENDEVEGLLFSIPNEDIATGLSSRGLALPIKNVQEALKIDIAVAPEISVLVPDNALAAVGTFGRVTIEGWGFSPSPQVEFGGLPAIIVSAAPRRVEVIVPASLFSGVVDVIVTNAFGESSLTNSYSKFSYNIG</sequence>